<sequence length="113" mass="13495">MKKNNVHDEDQQWFTEHMGAELQRFDDAYERREPELAPLDSFVASHKLALRKKLWRDLALFWLVAAMLLLGMLWILERDWIWFAALQLLVAISAIGYIGFVHRKKGREQWKNN</sequence>
<keyword evidence="1" id="KW-0812">Transmembrane</keyword>
<evidence type="ECO:0000313" key="2">
    <source>
        <dbReference type="EMBL" id="REK71569.1"/>
    </source>
</evidence>
<dbReference type="AlphaFoldDB" id="A0A371P6M5"/>
<dbReference type="Proteomes" id="UP000261905">
    <property type="component" value="Unassembled WGS sequence"/>
</dbReference>
<keyword evidence="1" id="KW-1133">Transmembrane helix</keyword>
<gene>
    <name evidence="2" type="ORF">DX130_21480</name>
</gene>
<evidence type="ECO:0000256" key="1">
    <source>
        <dbReference type="SAM" id="Phobius"/>
    </source>
</evidence>
<organism evidence="2 3">
    <name type="scientific">Paenibacillus paeoniae</name>
    <dbReference type="NCBI Taxonomy" id="2292705"/>
    <lineage>
        <taxon>Bacteria</taxon>
        <taxon>Bacillati</taxon>
        <taxon>Bacillota</taxon>
        <taxon>Bacilli</taxon>
        <taxon>Bacillales</taxon>
        <taxon>Paenibacillaceae</taxon>
        <taxon>Paenibacillus</taxon>
    </lineage>
</organism>
<dbReference type="InterPro" id="IPR035238">
    <property type="entry name" value="DUF5345"/>
</dbReference>
<dbReference type="OrthoDB" id="2679654at2"/>
<feature type="transmembrane region" description="Helical" evidence="1">
    <location>
        <begin position="81"/>
        <end position="101"/>
    </location>
</feature>
<dbReference type="EMBL" id="QUBQ01000005">
    <property type="protein sequence ID" value="REK71569.1"/>
    <property type="molecule type" value="Genomic_DNA"/>
</dbReference>
<keyword evidence="1" id="KW-0472">Membrane</keyword>
<dbReference type="Pfam" id="PF17280">
    <property type="entry name" value="DUF5345"/>
    <property type="match status" value="1"/>
</dbReference>
<reference evidence="2 3" key="1">
    <citation type="submission" date="2018-08" db="EMBL/GenBank/DDBJ databases">
        <title>Paenibacillus sp. M4BSY-1, whole genome shotgun sequence.</title>
        <authorList>
            <person name="Tuo L."/>
        </authorList>
    </citation>
    <scope>NUCLEOTIDE SEQUENCE [LARGE SCALE GENOMIC DNA]</scope>
    <source>
        <strain evidence="2 3">M4BSY-1</strain>
    </source>
</reference>
<name>A0A371P6M5_9BACL</name>
<comment type="caution">
    <text evidence="2">The sequence shown here is derived from an EMBL/GenBank/DDBJ whole genome shotgun (WGS) entry which is preliminary data.</text>
</comment>
<proteinExistence type="predicted"/>
<feature type="transmembrane region" description="Helical" evidence="1">
    <location>
        <begin position="54"/>
        <end position="75"/>
    </location>
</feature>
<dbReference type="RefSeq" id="WP_116048863.1">
    <property type="nucleotide sequence ID" value="NZ_QUBQ01000005.1"/>
</dbReference>
<keyword evidence="3" id="KW-1185">Reference proteome</keyword>
<evidence type="ECO:0000313" key="3">
    <source>
        <dbReference type="Proteomes" id="UP000261905"/>
    </source>
</evidence>
<protein>
    <submittedName>
        <fullName evidence="2">Uncharacterized protein</fullName>
    </submittedName>
</protein>
<accession>A0A371P6M5</accession>